<name>A0AAW5N7K7_9BACT</name>
<evidence type="ECO:0000313" key="4">
    <source>
        <dbReference type="Proteomes" id="UP001204579"/>
    </source>
</evidence>
<keyword evidence="1" id="KW-0472">Membrane</keyword>
<accession>A0AAW5N7K7</accession>
<organism evidence="3 4">
    <name type="scientific">Phocaeicola barnesiae</name>
    <dbReference type="NCBI Taxonomy" id="376804"/>
    <lineage>
        <taxon>Bacteria</taxon>
        <taxon>Pseudomonadati</taxon>
        <taxon>Bacteroidota</taxon>
        <taxon>Bacteroidia</taxon>
        <taxon>Bacteroidales</taxon>
        <taxon>Bacteroidaceae</taxon>
        <taxon>Phocaeicola</taxon>
    </lineage>
</organism>
<comment type="caution">
    <text evidence="3">The sequence shown here is derived from an EMBL/GenBank/DDBJ whole genome shotgun (WGS) entry which is preliminary data.</text>
</comment>
<dbReference type="SMART" id="SM00028">
    <property type="entry name" value="TPR"/>
    <property type="match status" value="2"/>
</dbReference>
<dbReference type="Gene3D" id="1.25.40.10">
    <property type="entry name" value="Tetratricopeptide repeat domain"/>
    <property type="match status" value="2"/>
</dbReference>
<dbReference type="Proteomes" id="UP001204579">
    <property type="component" value="Unassembled WGS sequence"/>
</dbReference>
<gene>
    <name evidence="3" type="ORF">NW209_00925</name>
</gene>
<proteinExistence type="predicted"/>
<evidence type="ECO:0000313" key="3">
    <source>
        <dbReference type="EMBL" id="MCR8872594.1"/>
    </source>
</evidence>
<protein>
    <submittedName>
        <fullName evidence="3">Tetratricopeptide repeat protein</fullName>
    </submittedName>
</protein>
<dbReference type="SUPFAM" id="SSF48452">
    <property type="entry name" value="TPR-like"/>
    <property type="match status" value="1"/>
</dbReference>
<feature type="transmembrane region" description="Helical" evidence="1">
    <location>
        <begin position="30"/>
        <end position="48"/>
    </location>
</feature>
<keyword evidence="1" id="KW-1133">Transmembrane helix</keyword>
<keyword evidence="4" id="KW-1185">Reference proteome</keyword>
<feature type="domain" description="Ancillary SecYEG translocon subunit/Cell division coordinator CpoB TPR" evidence="2">
    <location>
        <begin position="23"/>
        <end position="209"/>
    </location>
</feature>
<dbReference type="Pfam" id="PF09976">
    <property type="entry name" value="TPR_21"/>
    <property type="match status" value="1"/>
</dbReference>
<dbReference type="InterPro" id="IPR011990">
    <property type="entry name" value="TPR-like_helical_dom_sf"/>
</dbReference>
<keyword evidence="1" id="KW-0812">Transmembrane</keyword>
<dbReference type="InterPro" id="IPR018704">
    <property type="entry name" value="SecYEG/CpoB_TPR"/>
</dbReference>
<dbReference type="InterPro" id="IPR019734">
    <property type="entry name" value="TPR_rpt"/>
</dbReference>
<dbReference type="AlphaFoldDB" id="A0AAW5N7K7"/>
<evidence type="ECO:0000259" key="2">
    <source>
        <dbReference type="Pfam" id="PF09976"/>
    </source>
</evidence>
<dbReference type="EMBL" id="JANRHJ010000001">
    <property type="protein sequence ID" value="MCR8872594.1"/>
    <property type="molecule type" value="Genomic_DNA"/>
</dbReference>
<reference evidence="3 4" key="1">
    <citation type="submission" date="2022-08" db="EMBL/GenBank/DDBJ databases">
        <authorList>
            <person name="Zeman M."/>
            <person name="Kubasova T."/>
        </authorList>
    </citation>
    <scope>NUCLEOTIDE SEQUENCE [LARGE SCALE GENOMIC DNA]</scope>
    <source>
        <strain evidence="3 4">ET62</strain>
    </source>
</reference>
<evidence type="ECO:0000256" key="1">
    <source>
        <dbReference type="SAM" id="Phobius"/>
    </source>
</evidence>
<sequence>MTGKNQTHDPLNVDEALVSSEAFLLKNKNVLLGAVIAVVVIVCGFLGYRHFISAPNELKASEALFKGEQYFGSDEYETALNGDKQGFDGFIKIADEFSGTKAGNLANAYAGICYAQLGKYEEASKYLNQFSADDQLVSPAILGTLGNCYAHMGQLDKAAATLLKAADRANSTSLSPVYLIQAGQILEKQGKNTEAVEAYKQVKNKYANSYQAMDIDKYIERASK</sequence>
<dbReference type="RefSeq" id="WP_258335144.1">
    <property type="nucleotide sequence ID" value="NZ_CAUBSI010000044.1"/>
</dbReference>